<name>A0A3E0TNW9_9GAMM</name>
<organism evidence="1 2">
    <name type="scientific">Thalassotalea euphylliae</name>
    <dbReference type="NCBI Taxonomy" id="1655234"/>
    <lineage>
        <taxon>Bacteria</taxon>
        <taxon>Pseudomonadati</taxon>
        <taxon>Pseudomonadota</taxon>
        <taxon>Gammaproteobacteria</taxon>
        <taxon>Alteromonadales</taxon>
        <taxon>Colwelliaceae</taxon>
        <taxon>Thalassotalea</taxon>
    </lineage>
</organism>
<reference evidence="1 2" key="1">
    <citation type="submission" date="2018-08" db="EMBL/GenBank/DDBJ databases">
        <title>Thalassotalea euphylliae genome.</title>
        <authorList>
            <person name="Summers S."/>
            <person name="Rice S.A."/>
            <person name="Freckelton M.L."/>
            <person name="Nedved B.T."/>
            <person name="Hadfield M.G."/>
        </authorList>
    </citation>
    <scope>NUCLEOTIDE SEQUENCE [LARGE SCALE GENOMIC DNA]</scope>
    <source>
        <strain evidence="1 2">H1</strain>
    </source>
</reference>
<sequence length="348" mass="38447">MSINLLPIADFDAPKLLGSFDYSQVENIEYLQAQRGSDLQIVGDRLYVRVKADQSATELHWYAFDIADKSAPQALGQFSVNLTSSDYPTTTYIDGDYLYLHSEALTIVDISNIDDPKTLFSANLASMADDAFDESRWWPASAIYQDTLYLASYTKLLVIDISDKAAPDVVDYVASFPDENMQFEITTLQVYKNYLFVTNAGGYNSSEVLIYDIAAPEVPKLLSQVEATGFYSSVSISDGWLYLTTSEARPSDSIHDVYYPSYVRAYDIADISAPKFIHRYESVGKAGTLLSNKRGVLTSNGGAFSHPSSIKASAPRLGELTDIGTIQDIVIDKDIAYVATSEKRTCNT</sequence>
<dbReference type="EMBL" id="QUOU01000001">
    <property type="protein sequence ID" value="REL26133.1"/>
    <property type="molecule type" value="Genomic_DNA"/>
</dbReference>
<dbReference type="Pfam" id="PF09826">
    <property type="entry name" value="Beta_propel"/>
    <property type="match status" value="1"/>
</dbReference>
<dbReference type="Proteomes" id="UP000256478">
    <property type="component" value="Unassembled WGS sequence"/>
</dbReference>
<evidence type="ECO:0000313" key="2">
    <source>
        <dbReference type="Proteomes" id="UP000256478"/>
    </source>
</evidence>
<accession>A0A3E0TNW9</accession>
<proteinExistence type="predicted"/>
<dbReference type="OrthoDB" id="4300819at2"/>
<dbReference type="AlphaFoldDB" id="A0A3E0TNW9"/>
<dbReference type="InterPro" id="IPR019198">
    <property type="entry name" value="Beta_propeller_containing"/>
</dbReference>
<evidence type="ECO:0000313" key="1">
    <source>
        <dbReference type="EMBL" id="REL26133.1"/>
    </source>
</evidence>
<dbReference type="SUPFAM" id="SSF63825">
    <property type="entry name" value="YWTD domain"/>
    <property type="match status" value="1"/>
</dbReference>
<protein>
    <submittedName>
        <fullName evidence="1">Uncharacterized protein</fullName>
    </submittedName>
</protein>
<comment type="caution">
    <text evidence="1">The sequence shown here is derived from an EMBL/GenBank/DDBJ whole genome shotgun (WGS) entry which is preliminary data.</text>
</comment>
<gene>
    <name evidence="1" type="ORF">DXX93_05765</name>
</gene>